<accession>A0A239A479</accession>
<dbReference type="AlphaFoldDB" id="A0A239A479"/>
<reference evidence="2 3" key="1">
    <citation type="submission" date="2017-06" db="EMBL/GenBank/DDBJ databases">
        <authorList>
            <person name="Kim H.J."/>
            <person name="Triplett B.A."/>
        </authorList>
    </citation>
    <scope>NUCLEOTIDE SEQUENCE [LARGE SCALE GENOMIC DNA]</scope>
    <source>
        <strain evidence="2 3">DSM 25597</strain>
    </source>
</reference>
<protein>
    <submittedName>
        <fullName evidence="2">Uncharacterized protein</fullName>
    </submittedName>
</protein>
<evidence type="ECO:0000313" key="2">
    <source>
        <dbReference type="EMBL" id="SNR90299.1"/>
    </source>
</evidence>
<feature type="region of interest" description="Disordered" evidence="1">
    <location>
        <begin position="18"/>
        <end position="43"/>
    </location>
</feature>
<name>A0A239A479_9FLAO</name>
<sequence length="43" mass="4790">MEKLKTYEILKPQCIYGGANDHQDNDGIPPDENDRSDWGVIGG</sequence>
<evidence type="ECO:0000313" key="3">
    <source>
        <dbReference type="Proteomes" id="UP000198379"/>
    </source>
</evidence>
<dbReference type="Proteomes" id="UP000198379">
    <property type="component" value="Unassembled WGS sequence"/>
</dbReference>
<keyword evidence="3" id="KW-1185">Reference proteome</keyword>
<evidence type="ECO:0000256" key="1">
    <source>
        <dbReference type="SAM" id="MobiDB-lite"/>
    </source>
</evidence>
<gene>
    <name evidence="2" type="ORF">SAMN06265376_104135</name>
</gene>
<organism evidence="2 3">
    <name type="scientific">Dokdonia pacifica</name>
    <dbReference type="NCBI Taxonomy" id="1627892"/>
    <lineage>
        <taxon>Bacteria</taxon>
        <taxon>Pseudomonadati</taxon>
        <taxon>Bacteroidota</taxon>
        <taxon>Flavobacteriia</taxon>
        <taxon>Flavobacteriales</taxon>
        <taxon>Flavobacteriaceae</taxon>
        <taxon>Dokdonia</taxon>
    </lineage>
</organism>
<dbReference type="RefSeq" id="WP_262486178.1">
    <property type="nucleotide sequence ID" value="NZ_BMEP01000007.1"/>
</dbReference>
<proteinExistence type="predicted"/>
<dbReference type="EMBL" id="FZNY01000004">
    <property type="protein sequence ID" value="SNR90299.1"/>
    <property type="molecule type" value="Genomic_DNA"/>
</dbReference>